<name>A0A348B4I4_9CREN</name>
<organism evidence="3 4">
    <name type="scientific">Sulfodiicoccus acidiphilus</name>
    <dbReference type="NCBI Taxonomy" id="1670455"/>
    <lineage>
        <taxon>Archaea</taxon>
        <taxon>Thermoproteota</taxon>
        <taxon>Thermoprotei</taxon>
        <taxon>Sulfolobales</taxon>
        <taxon>Sulfolobaceae</taxon>
        <taxon>Sulfodiicoccus</taxon>
    </lineage>
</organism>
<evidence type="ECO:0000259" key="2">
    <source>
        <dbReference type="PROSITE" id="PS51387"/>
    </source>
</evidence>
<dbReference type="GO" id="GO:0008720">
    <property type="term" value="F:D-lactate dehydrogenase (NAD+) activity"/>
    <property type="evidence" value="ECO:0007669"/>
    <property type="project" value="TreeGrafter"/>
</dbReference>
<evidence type="ECO:0000313" key="3">
    <source>
        <dbReference type="EMBL" id="BBD73086.1"/>
    </source>
</evidence>
<dbReference type="AlphaFoldDB" id="A0A348B4I4"/>
<accession>A0A348B4I4</accession>
<dbReference type="EMBL" id="AP018553">
    <property type="protein sequence ID" value="BBD73086.1"/>
    <property type="molecule type" value="Genomic_DNA"/>
</dbReference>
<dbReference type="InterPro" id="IPR016169">
    <property type="entry name" value="FAD-bd_PCMH_sub2"/>
</dbReference>
<dbReference type="SUPFAM" id="SSF56176">
    <property type="entry name" value="FAD-binding/transporter-associated domain-like"/>
    <property type="match status" value="1"/>
</dbReference>
<gene>
    <name evidence="3" type="ORF">HS1genome_1475</name>
</gene>
<dbReference type="PANTHER" id="PTHR11748">
    <property type="entry name" value="D-LACTATE DEHYDROGENASE"/>
    <property type="match status" value="1"/>
</dbReference>
<dbReference type="InterPro" id="IPR006094">
    <property type="entry name" value="Oxid_FAD_bind_N"/>
</dbReference>
<dbReference type="Pfam" id="PF01565">
    <property type="entry name" value="FAD_binding_4"/>
    <property type="match status" value="1"/>
</dbReference>
<dbReference type="GO" id="GO:1903457">
    <property type="term" value="P:lactate catabolic process"/>
    <property type="evidence" value="ECO:0007669"/>
    <property type="project" value="TreeGrafter"/>
</dbReference>
<protein>
    <submittedName>
        <fullName evidence="3">Glycolate oxidase</fullName>
    </submittedName>
</protein>
<dbReference type="GO" id="GO:0004458">
    <property type="term" value="F:D-lactate dehydrogenase (cytochrome) activity"/>
    <property type="evidence" value="ECO:0007669"/>
    <property type="project" value="TreeGrafter"/>
</dbReference>
<evidence type="ECO:0000313" key="4">
    <source>
        <dbReference type="Proteomes" id="UP000276741"/>
    </source>
</evidence>
<reference evidence="4" key="1">
    <citation type="submission" date="2018-04" db="EMBL/GenBank/DDBJ databases">
        <title>Complete genome sequence of Sulfodiicoccus acidiphilus strain HS-1.</title>
        <authorList>
            <person name="Sakai H.D."/>
            <person name="Kurosawa N."/>
        </authorList>
    </citation>
    <scope>NUCLEOTIDE SEQUENCE [LARGE SCALE GENOMIC DNA]</scope>
    <source>
        <strain evidence="4">HS-1</strain>
    </source>
</reference>
<feature type="domain" description="FAD-binding PCMH-type" evidence="2">
    <location>
        <begin position="1"/>
        <end position="115"/>
    </location>
</feature>
<comment type="similarity">
    <text evidence="1">Belongs to the FAD-binding oxidoreductase/transferase type 4 family.</text>
</comment>
<sequence length="281" mass="30805">MEVSRANSFITAKAGTLMEELERRLSEDELLLPFPYKGTLGGLASVNSPGYFSAWVGFPRNFLLGARLVTGYGSLVLSGGRTAKFSSGYKIWKSLSGTLGWLGIYVELTFRTLPEPEEVKVGSFSGDWRSTLKYRPWGILYLAHERKWIGVFAGSRNYVRSVSAQLDLTDESLPELEASCPRVVGLHVTRGTEAEVLSSLSPEWGVGFVGTGYSRLCTEESEESLRSKVKGYVVVERGSASEYWGFSSPVLCALKRALDPQGVLSPGVFDNCLPPSRATTY</sequence>
<proteinExistence type="inferred from homology"/>
<dbReference type="Proteomes" id="UP000276741">
    <property type="component" value="Chromosome"/>
</dbReference>
<dbReference type="PANTHER" id="PTHR11748:SF111">
    <property type="entry name" value="D-LACTATE DEHYDROGENASE, MITOCHONDRIAL-RELATED"/>
    <property type="match status" value="1"/>
</dbReference>
<dbReference type="PROSITE" id="PS51387">
    <property type="entry name" value="FAD_PCMH"/>
    <property type="match status" value="1"/>
</dbReference>
<dbReference type="GO" id="GO:0071949">
    <property type="term" value="F:FAD binding"/>
    <property type="evidence" value="ECO:0007669"/>
    <property type="project" value="InterPro"/>
</dbReference>
<evidence type="ECO:0000256" key="1">
    <source>
        <dbReference type="ARBA" id="ARBA00008000"/>
    </source>
</evidence>
<dbReference type="InterPro" id="IPR036318">
    <property type="entry name" value="FAD-bd_PCMH-like_sf"/>
</dbReference>
<dbReference type="Gene3D" id="3.30.465.10">
    <property type="match status" value="1"/>
</dbReference>
<dbReference type="InterPro" id="IPR016166">
    <property type="entry name" value="FAD-bd_PCMH"/>
</dbReference>
<keyword evidence="4" id="KW-1185">Reference proteome</keyword>
<dbReference type="KEGG" id="sacd:HS1genome_1475"/>